<dbReference type="EMBL" id="JARBHB010000009">
    <property type="protein sequence ID" value="KAJ8874917.1"/>
    <property type="molecule type" value="Genomic_DNA"/>
</dbReference>
<keyword evidence="2" id="KW-1185">Reference proteome</keyword>
<reference evidence="1 2" key="1">
    <citation type="submission" date="2023-02" db="EMBL/GenBank/DDBJ databases">
        <title>LHISI_Scaffold_Assembly.</title>
        <authorList>
            <person name="Stuart O.P."/>
            <person name="Cleave R."/>
            <person name="Magrath M.J.L."/>
            <person name="Mikheyev A.S."/>
        </authorList>
    </citation>
    <scope>NUCLEOTIDE SEQUENCE [LARGE SCALE GENOMIC DNA]</scope>
    <source>
        <strain evidence="1">Daus_M_001</strain>
        <tissue evidence="1">Leg muscle</tissue>
    </source>
</reference>
<comment type="caution">
    <text evidence="1">The sequence shown here is derived from an EMBL/GenBank/DDBJ whole genome shotgun (WGS) entry which is preliminary data.</text>
</comment>
<dbReference type="PANTHER" id="PTHR47326:SF1">
    <property type="entry name" value="HTH PSQ-TYPE DOMAIN-CONTAINING PROTEIN"/>
    <property type="match status" value="1"/>
</dbReference>
<gene>
    <name evidence="1" type="ORF">PR048_022807</name>
</gene>
<sequence length="224" mass="25941">MKGNPPSKKPTMFFLKLYCVKHHLHSSDSSWDSTSSSSASSSSSSEELVFCSWLDVHHSLEWTVLIEQLLHPFHPVHVQVMRPDDYRPHFEFVRWFMQQVNKDPHFSECVLFTNEAQFTWNGMHNAQISRVWADENPPTFADPVHAVITNTCGHRWLCWGGHKNCPARFLDLTPLAFFQWEYTKTLVYSIRVESEMELVAHIHAAATNIQDTPHIFQQSALQCC</sequence>
<dbReference type="Proteomes" id="UP001159363">
    <property type="component" value="Chromosome 8"/>
</dbReference>
<evidence type="ECO:0000313" key="2">
    <source>
        <dbReference type="Proteomes" id="UP001159363"/>
    </source>
</evidence>
<name>A0ABQ9GSB9_9NEOP</name>
<organism evidence="1 2">
    <name type="scientific">Dryococelus australis</name>
    <dbReference type="NCBI Taxonomy" id="614101"/>
    <lineage>
        <taxon>Eukaryota</taxon>
        <taxon>Metazoa</taxon>
        <taxon>Ecdysozoa</taxon>
        <taxon>Arthropoda</taxon>
        <taxon>Hexapoda</taxon>
        <taxon>Insecta</taxon>
        <taxon>Pterygota</taxon>
        <taxon>Neoptera</taxon>
        <taxon>Polyneoptera</taxon>
        <taxon>Phasmatodea</taxon>
        <taxon>Verophasmatodea</taxon>
        <taxon>Anareolatae</taxon>
        <taxon>Phasmatidae</taxon>
        <taxon>Eurycanthinae</taxon>
        <taxon>Dryococelus</taxon>
    </lineage>
</organism>
<evidence type="ECO:0000313" key="1">
    <source>
        <dbReference type="EMBL" id="KAJ8874917.1"/>
    </source>
</evidence>
<dbReference type="PANTHER" id="PTHR47326">
    <property type="entry name" value="TRANSPOSABLE ELEMENT TC3 TRANSPOSASE-LIKE PROTEIN"/>
    <property type="match status" value="1"/>
</dbReference>
<protein>
    <submittedName>
        <fullName evidence="1">Uncharacterized protein</fullName>
    </submittedName>
</protein>
<accession>A0ABQ9GSB9</accession>
<proteinExistence type="predicted"/>